<dbReference type="InParanoid" id="A0A1M7F6X1"/>
<evidence type="ECO:0000313" key="1">
    <source>
        <dbReference type="EMBL" id="SHL99735.1"/>
    </source>
</evidence>
<proteinExistence type="predicted"/>
<evidence type="ECO:0008006" key="3">
    <source>
        <dbReference type="Google" id="ProtNLM"/>
    </source>
</evidence>
<dbReference type="SUPFAM" id="SSF56784">
    <property type="entry name" value="HAD-like"/>
    <property type="match status" value="1"/>
</dbReference>
<dbReference type="STRING" id="29571.SAMN05878437_0694"/>
<sequence length="251" mass="26841">MSQGRFIVLTDLDDTLFASERALPADAPRTHLAATDAHNQPLSYQTSAQRALWALTQRADIVVPVTGRTSYAIDRVTLPLTGQYRIASHGALVLEEGALAPEWHNAIAPQLSATRQTLDDAARTLRQAFAALGEPIAPTCRVLEDMGVPVYLSIKASGTLSHQAHAACVSVAAGHGLTLHANARNAALRPAYTCKAAACRFVLDQLIKRQPEDTVIGLGDSLSDVGFMGVSDFALAPTNSQLWTHVKELSQ</sequence>
<dbReference type="EMBL" id="LT670847">
    <property type="protein sequence ID" value="SHL99735.1"/>
    <property type="molecule type" value="Genomic_DNA"/>
</dbReference>
<dbReference type="InterPro" id="IPR023214">
    <property type="entry name" value="HAD_sf"/>
</dbReference>
<dbReference type="Proteomes" id="UP000190911">
    <property type="component" value="Chromosome I"/>
</dbReference>
<dbReference type="AlphaFoldDB" id="A0A1M7F6X1"/>
<dbReference type="InterPro" id="IPR024197">
    <property type="entry name" value="TPP-like"/>
</dbReference>
<dbReference type="Gene3D" id="3.40.50.1000">
    <property type="entry name" value="HAD superfamily/HAD-like"/>
    <property type="match status" value="1"/>
</dbReference>
<dbReference type="PIRSF" id="PIRSF030802">
    <property type="entry name" value="UCP030802"/>
    <property type="match status" value="1"/>
</dbReference>
<gene>
    <name evidence="1" type="ORF">SAMN05878437_0694</name>
</gene>
<evidence type="ECO:0000313" key="2">
    <source>
        <dbReference type="Proteomes" id="UP000190911"/>
    </source>
</evidence>
<keyword evidence="2" id="KW-1185">Reference proteome</keyword>
<dbReference type="RefSeq" id="WP_079551348.1">
    <property type="nucleotide sequence ID" value="NZ_LT670847.1"/>
</dbReference>
<dbReference type="OrthoDB" id="8746852at2"/>
<protein>
    <recommendedName>
        <fullName evidence="3">Hydroxymethylpyrimidine pyrophosphatase</fullName>
    </recommendedName>
</protein>
<dbReference type="InterPro" id="IPR036412">
    <property type="entry name" value="HAD-like_sf"/>
</dbReference>
<organism evidence="1 2">
    <name type="scientific">Vreelandella subglaciescola</name>
    <dbReference type="NCBI Taxonomy" id="29571"/>
    <lineage>
        <taxon>Bacteria</taxon>
        <taxon>Pseudomonadati</taxon>
        <taxon>Pseudomonadota</taxon>
        <taxon>Gammaproteobacteria</taxon>
        <taxon>Oceanospirillales</taxon>
        <taxon>Halomonadaceae</taxon>
        <taxon>Vreelandella</taxon>
    </lineage>
</organism>
<name>A0A1M7F6X1_9GAMM</name>
<accession>A0A1M7F6X1</accession>
<reference evidence="1 2" key="1">
    <citation type="submission" date="2016-11" db="EMBL/GenBank/DDBJ databases">
        <authorList>
            <person name="Jaros S."/>
            <person name="Januszkiewicz K."/>
            <person name="Wedrychowicz H."/>
        </authorList>
    </citation>
    <scope>NUCLEOTIDE SEQUENCE [LARGE SCALE GENOMIC DNA]</scope>
    <source>
        <strain evidence="1 2">ACAM 12</strain>
    </source>
</reference>